<protein>
    <submittedName>
        <fullName evidence="1">Uncharacterized protein</fullName>
    </submittedName>
</protein>
<gene>
    <name evidence="1" type="ORF">AFUS01_LOCUS23164</name>
</gene>
<sequence>MDTKLGLGQIYFKFELKGAGDSEGIQNRLGKYCYLSSGV</sequence>
<dbReference type="Proteomes" id="UP000708208">
    <property type="component" value="Unassembled WGS sequence"/>
</dbReference>
<proteinExistence type="predicted"/>
<dbReference type="AlphaFoldDB" id="A0A8J2P884"/>
<keyword evidence="2" id="KW-1185">Reference proteome</keyword>
<evidence type="ECO:0000313" key="1">
    <source>
        <dbReference type="EMBL" id="CAG7734794.1"/>
    </source>
</evidence>
<name>A0A8J2P884_9HEXA</name>
<accession>A0A8J2P884</accession>
<evidence type="ECO:0000313" key="2">
    <source>
        <dbReference type="Proteomes" id="UP000708208"/>
    </source>
</evidence>
<dbReference type="EMBL" id="CAJVCH010276482">
    <property type="protein sequence ID" value="CAG7734794.1"/>
    <property type="molecule type" value="Genomic_DNA"/>
</dbReference>
<organism evidence="1 2">
    <name type="scientific">Allacma fusca</name>
    <dbReference type="NCBI Taxonomy" id="39272"/>
    <lineage>
        <taxon>Eukaryota</taxon>
        <taxon>Metazoa</taxon>
        <taxon>Ecdysozoa</taxon>
        <taxon>Arthropoda</taxon>
        <taxon>Hexapoda</taxon>
        <taxon>Collembola</taxon>
        <taxon>Symphypleona</taxon>
        <taxon>Sminthuridae</taxon>
        <taxon>Allacma</taxon>
    </lineage>
</organism>
<reference evidence="1" key="1">
    <citation type="submission" date="2021-06" db="EMBL/GenBank/DDBJ databases">
        <authorList>
            <person name="Hodson N. C."/>
            <person name="Mongue J. A."/>
            <person name="Jaron S. K."/>
        </authorList>
    </citation>
    <scope>NUCLEOTIDE SEQUENCE</scope>
</reference>
<comment type="caution">
    <text evidence="1">The sequence shown here is derived from an EMBL/GenBank/DDBJ whole genome shotgun (WGS) entry which is preliminary data.</text>
</comment>